<protein>
    <recommendedName>
        <fullName evidence="1">Fe2OG dioxygenase domain-containing protein</fullName>
    </recommendedName>
</protein>
<evidence type="ECO:0000313" key="2">
    <source>
        <dbReference type="EMBL" id="XDJ15377.1"/>
    </source>
</evidence>
<feature type="domain" description="Fe2OG dioxygenase" evidence="1">
    <location>
        <begin position="24"/>
        <end position="114"/>
    </location>
</feature>
<dbReference type="PROSITE" id="PS51471">
    <property type="entry name" value="FE2OG_OXY"/>
    <property type="match status" value="1"/>
</dbReference>
<dbReference type="Gene3D" id="2.60.120.620">
    <property type="entry name" value="q2cbj1_9rhob like domain"/>
    <property type="match status" value="1"/>
</dbReference>
<evidence type="ECO:0000259" key="1">
    <source>
        <dbReference type="PROSITE" id="PS51471"/>
    </source>
</evidence>
<dbReference type="EMBL" id="PQ015379">
    <property type="protein sequence ID" value="XDJ15377.1"/>
    <property type="molecule type" value="Genomic_DNA"/>
</dbReference>
<sequence length="123" mass="14695">MKLNWEPGRQGTGYEKLKLFNRWKFFSRFKWDLYLLRYRVGAGIPLHLDPVPDHRHYRLNVYLWNAKAGGVPEHYDSICTNRFFTLFRPDLSLHSVTPVTQGVRYVLSFGFVRRVVEVKNDYD</sequence>
<reference evidence="2" key="1">
    <citation type="submission" date="2024-07" db="EMBL/GenBank/DDBJ databases">
        <authorList>
            <person name="Bringhurst R.M."/>
            <person name="Homer T.E."/>
        </authorList>
    </citation>
    <scope>NUCLEOTIDE SEQUENCE</scope>
</reference>
<proteinExistence type="predicted"/>
<name>A0AB39CEK5_9VIRU</name>
<dbReference type="InterPro" id="IPR005123">
    <property type="entry name" value="Oxoglu/Fe-dep_dioxygenase_dom"/>
</dbReference>
<accession>A0AB39CEK5</accession>
<organism evidence="2">
    <name type="scientific">Pseudomonas phage HRDY3</name>
    <dbReference type="NCBI Taxonomy" id="3236930"/>
    <lineage>
        <taxon>Viruses</taxon>
    </lineage>
</organism>